<dbReference type="Gene3D" id="3.40.190.10">
    <property type="entry name" value="Periplasmic binding protein-like II"/>
    <property type="match status" value="1"/>
</dbReference>
<reference evidence="3" key="1">
    <citation type="journal article" date="2023" name="Microbiol Resour">
        <title>Genome Sequences of Rhodoplanes serenus and Two Thermotolerant Strains, Rhodoplanes tepidamans and 'Rhodoplanes cryptolactis,' Further Refine the Genus.</title>
        <authorList>
            <person name="Rayyan A.A."/>
            <person name="Kyndt J.A."/>
        </authorList>
    </citation>
    <scope>NUCLEOTIDE SEQUENCE</scope>
    <source>
        <strain evidence="3">DSM 9987</strain>
    </source>
</reference>
<protein>
    <submittedName>
        <fullName evidence="3">Tripartite tricarboxylate transporter substrate binding protein</fullName>
    </submittedName>
</protein>
<dbReference type="SUPFAM" id="SSF53850">
    <property type="entry name" value="Periplasmic binding protein-like II"/>
    <property type="match status" value="1"/>
</dbReference>
<dbReference type="Proteomes" id="UP001165652">
    <property type="component" value="Unassembled WGS sequence"/>
</dbReference>
<dbReference type="PANTHER" id="PTHR42928:SF5">
    <property type="entry name" value="BLR1237 PROTEIN"/>
    <property type="match status" value="1"/>
</dbReference>
<keyword evidence="2" id="KW-0732">Signal</keyword>
<accession>A0ABT5J549</accession>
<dbReference type="Pfam" id="PF03401">
    <property type="entry name" value="TctC"/>
    <property type="match status" value="1"/>
</dbReference>
<proteinExistence type="inferred from homology"/>
<name>A0ABT5J549_RHOTP</name>
<comment type="caution">
    <text evidence="3">The sequence shown here is derived from an EMBL/GenBank/DDBJ whole genome shotgun (WGS) entry which is preliminary data.</text>
</comment>
<comment type="similarity">
    <text evidence="1">Belongs to the UPF0065 (bug) family.</text>
</comment>
<dbReference type="Gene3D" id="3.40.190.150">
    <property type="entry name" value="Bordetella uptake gene, domain 1"/>
    <property type="match status" value="1"/>
</dbReference>
<evidence type="ECO:0000313" key="3">
    <source>
        <dbReference type="EMBL" id="MDC7784757.1"/>
    </source>
</evidence>
<dbReference type="InterPro" id="IPR005064">
    <property type="entry name" value="BUG"/>
</dbReference>
<reference evidence="3" key="2">
    <citation type="submission" date="2023-02" db="EMBL/GenBank/DDBJ databases">
        <authorList>
            <person name="Rayyan A."/>
            <person name="Meyer T."/>
            <person name="Kyndt J.A."/>
        </authorList>
    </citation>
    <scope>NUCLEOTIDE SEQUENCE</scope>
    <source>
        <strain evidence="3">DSM 9987</strain>
    </source>
</reference>
<sequence>MRSILAAALVLVMALPAGAADRLTLVVAHSPGSMIDTVARVLAQKIGERHGTAVLVENRPGAGGIIAGRQVADAPPDGTTLLLNTSAFIVNELSGTISAEELRRLQPIATVTRSPDVLVVGGASGIKGLDALKSLGRPVTYGGATARSAATLFGGHVLKGVPATFVPFNGAPQVIGAVIGGHIDAAMLGLGGGSVPAILNGDLVGIAVADTQRCPLIPDVPTFAELGIPATSQNWIGVFTSSRVDPGAFAKLNALLGEIIADPAVVETLAKQAIYPDHRTVPATREFISAERDRIRSYLD</sequence>
<dbReference type="InterPro" id="IPR042100">
    <property type="entry name" value="Bug_dom1"/>
</dbReference>
<dbReference type="PIRSF" id="PIRSF017082">
    <property type="entry name" value="YflP"/>
    <property type="match status" value="1"/>
</dbReference>
<dbReference type="PANTHER" id="PTHR42928">
    <property type="entry name" value="TRICARBOXYLATE-BINDING PROTEIN"/>
    <property type="match status" value="1"/>
</dbReference>
<evidence type="ECO:0000256" key="1">
    <source>
        <dbReference type="ARBA" id="ARBA00006987"/>
    </source>
</evidence>
<dbReference type="RefSeq" id="WP_272775603.1">
    <property type="nucleotide sequence ID" value="NZ_JAQQLI010000003.1"/>
</dbReference>
<evidence type="ECO:0000256" key="2">
    <source>
        <dbReference type="SAM" id="SignalP"/>
    </source>
</evidence>
<dbReference type="EMBL" id="JAQQLI010000003">
    <property type="protein sequence ID" value="MDC7784757.1"/>
    <property type="molecule type" value="Genomic_DNA"/>
</dbReference>
<feature type="signal peptide" evidence="2">
    <location>
        <begin position="1"/>
        <end position="19"/>
    </location>
</feature>
<evidence type="ECO:0000313" key="4">
    <source>
        <dbReference type="Proteomes" id="UP001165652"/>
    </source>
</evidence>
<gene>
    <name evidence="3" type="ORF">PQJ73_03595</name>
</gene>
<feature type="chain" id="PRO_5046704532" evidence="2">
    <location>
        <begin position="20"/>
        <end position="300"/>
    </location>
</feature>
<keyword evidence="4" id="KW-1185">Reference proteome</keyword>
<dbReference type="CDD" id="cd07012">
    <property type="entry name" value="PBP2_Bug_TTT"/>
    <property type="match status" value="1"/>
</dbReference>
<organism evidence="3 4">
    <name type="scientific">Rhodoplanes tepidamans</name>
    <name type="common">Rhodoplanes cryptolactis</name>
    <dbReference type="NCBI Taxonomy" id="200616"/>
    <lineage>
        <taxon>Bacteria</taxon>
        <taxon>Pseudomonadati</taxon>
        <taxon>Pseudomonadota</taxon>
        <taxon>Alphaproteobacteria</taxon>
        <taxon>Hyphomicrobiales</taxon>
        <taxon>Nitrobacteraceae</taxon>
        <taxon>Rhodoplanes</taxon>
    </lineage>
</organism>